<evidence type="ECO:0000313" key="3">
    <source>
        <dbReference type="Proteomes" id="UP001642483"/>
    </source>
</evidence>
<accession>A0ABP0FHV9</accession>
<dbReference type="SUPFAM" id="SSF55154">
    <property type="entry name" value="CYTH-like phosphatases"/>
    <property type="match status" value="1"/>
</dbReference>
<dbReference type="Proteomes" id="UP001642483">
    <property type="component" value="Unassembled WGS sequence"/>
</dbReference>
<comment type="caution">
    <text evidence="2">The sequence shown here is derived from an EMBL/GenBank/DDBJ whole genome shotgun (WGS) entry which is preliminary data.</text>
</comment>
<dbReference type="EMBL" id="CAWYQH010000046">
    <property type="protein sequence ID" value="CAK8678064.1"/>
    <property type="molecule type" value="Genomic_DNA"/>
</dbReference>
<sequence length="175" mass="19464">MPQNVEIKAKVNDLSAVLNNAKRLSNEEATILQQRDVFYNCPNGRLKLRFLSQQDGSHQGLLVFYQRPDKTGPKVSDYVVTPVSEPEAMDRILTASLGSKGVVCKQRCLFMVGQTRIHIDKVQGLGNYLELEVQIEAHQSPEDGAVVAHALMKELEIAESDLVTGAYMDMLLAKH</sequence>
<feature type="domain" description="CYTH" evidence="1">
    <location>
        <begin position="2"/>
        <end position="173"/>
    </location>
</feature>
<proteinExistence type="predicted"/>
<gene>
    <name evidence="2" type="ORF">CVLEPA_LOCUS8020</name>
</gene>
<organism evidence="2 3">
    <name type="scientific">Clavelina lepadiformis</name>
    <name type="common">Light-bulb sea squirt</name>
    <name type="synonym">Ascidia lepadiformis</name>
    <dbReference type="NCBI Taxonomy" id="159417"/>
    <lineage>
        <taxon>Eukaryota</taxon>
        <taxon>Metazoa</taxon>
        <taxon>Chordata</taxon>
        <taxon>Tunicata</taxon>
        <taxon>Ascidiacea</taxon>
        <taxon>Aplousobranchia</taxon>
        <taxon>Clavelinidae</taxon>
        <taxon>Clavelina</taxon>
    </lineage>
</organism>
<name>A0ABP0FHV9_CLALP</name>
<dbReference type="InterPro" id="IPR008173">
    <property type="entry name" value="Adenylyl_cyclase_CyaB"/>
</dbReference>
<dbReference type="Pfam" id="PF01928">
    <property type="entry name" value="CYTH"/>
    <property type="match status" value="1"/>
</dbReference>
<dbReference type="PROSITE" id="PS51707">
    <property type="entry name" value="CYTH"/>
    <property type="match status" value="1"/>
</dbReference>
<protein>
    <recommendedName>
        <fullName evidence="1">CYTH domain-containing protein</fullName>
    </recommendedName>
</protein>
<reference evidence="2 3" key="1">
    <citation type="submission" date="2024-02" db="EMBL/GenBank/DDBJ databases">
        <authorList>
            <person name="Daric V."/>
            <person name="Darras S."/>
        </authorList>
    </citation>
    <scope>NUCLEOTIDE SEQUENCE [LARGE SCALE GENOMIC DNA]</scope>
</reference>
<dbReference type="InterPro" id="IPR023577">
    <property type="entry name" value="CYTH_domain"/>
</dbReference>
<evidence type="ECO:0000259" key="1">
    <source>
        <dbReference type="PROSITE" id="PS51707"/>
    </source>
</evidence>
<dbReference type="PANTHER" id="PTHR21028:SF2">
    <property type="entry name" value="CYTH DOMAIN-CONTAINING PROTEIN"/>
    <property type="match status" value="1"/>
</dbReference>
<dbReference type="InterPro" id="IPR033469">
    <property type="entry name" value="CYTH-like_dom_sf"/>
</dbReference>
<keyword evidence="3" id="KW-1185">Reference proteome</keyword>
<dbReference type="SMART" id="SM01118">
    <property type="entry name" value="CYTH"/>
    <property type="match status" value="1"/>
</dbReference>
<dbReference type="Gene3D" id="2.40.320.10">
    <property type="entry name" value="Hypothetical Protein Pfu-838710-001"/>
    <property type="match status" value="1"/>
</dbReference>
<dbReference type="CDD" id="cd07890">
    <property type="entry name" value="CYTH-like_AC_IV-like"/>
    <property type="match status" value="1"/>
</dbReference>
<dbReference type="PANTHER" id="PTHR21028">
    <property type="entry name" value="SI:CH211-156B7.4"/>
    <property type="match status" value="1"/>
</dbReference>
<evidence type="ECO:0000313" key="2">
    <source>
        <dbReference type="EMBL" id="CAK8678064.1"/>
    </source>
</evidence>